<sequence>MSNRTITNINLNFQQIVLSLLYLSFSTQIFSQSTVSTTSKEISKSIYLTANIGLDQSTNSADIIQAIIKASQSDDKAVFLALGNTTRKNGYPKDKNDRSKEEAYLRSQLLEPLKNFNGELIFIPGKNEWNKGGHKNLDDLESFLQDNSTSEFWPNDGCPLERETLSDEVELVMVDTQWFLEDWDNYPYINNDCEIKTREQFFIEFKDELKDEQNKTIVVALHHPVLTATNHGLIGRMGGLSKQAYYNNNMQYLIGRLETLASQFNDVIFVSGSDRNLQFLMDDGIPQIISGATGKTSKSRPDTKDGHFGSDEPGFAKLNIFKDGSSEVEIYTVKNNQSNKVFTSQIKLKKGALEDFDYHTNSDFGETYKSSIYTEKETNKSGFYKWFWGDHYRETYGRKIEAPVLFLDSLPNNVRAITEGGGNQSRSLRLIDDNENEFTARELRKSGVRFIQSFIKDHYVIEYADNTAVETLVQDYYTTAQPYAQFVINDLLDAIDIPHANPKIVYLPKQERLGRFNENYGDKLYMYEEHVGDENKSFETFGNADDIISTKDMLLELQNDKDAKIDEDSYLRARLFDLLIGDWDRHADQWRWALHEKEDGVMLYKPIPRDRDQAFPKYDGVFPAILKLAAPLARNMQTYAPEIQNIKTFNNAVYYLDKNFINHAQWEDWKKQAEQLQNNLTDEVIDNAFANLLEDTKDQSTEKIKSILKQRRENIVSIAKDYYQYFKEHEIIVATNKDNTIDIVRLPNGKTNVTIRQKDKTLINNTYSKDLTKELWIYALDGNDDINITGDGDDYIHIKIFGGEENDIYNVENKRAIKVYDYKSKKNTFNSPVRKMLTDAYDINHFDPQKRKYSNNVVLPTVGFDPDAGFNAGITNTFTTYSLLRNPFTTQHTLNASYYSATQGFEFSYIGEFAHIFQNWNLNLDTRITSANFATNFFGIGNETVYDEDDKDMDFNRVKIKQWHIQPSLIYRSSGNVSAHVAARIEAHEVENSDDGITETMFSLDDDVFDNQIYAGAEVGINFNNKEGLLSLPRRGMELGLVAGYKQTIDSDYDNKFSYITPTASFIFPIHESGLATLATKAQANFILGDNYEFYHAATVGGNTSLRGYRNERFSGETSFFQTTDLRVCFLERRTGFVPLRIGVTGGFDYGRVWNENEDSSQWHNSYGGSIFINGFQAFTANVGYYQSNEDSRIIFTAGFRF</sequence>
<protein>
    <submittedName>
        <fullName evidence="2">Metallophosphatase</fullName>
    </submittedName>
</protein>
<reference evidence="2 3" key="1">
    <citation type="journal article" date="2023" name="Int. J. Syst. Evol. Microbiol.">
        <title>Winogradskyella bathintestinalis sp. nov., isolated from the intestine of the deep-sea loosejaw dragonfish, Malacosteus niger.</title>
        <authorList>
            <person name="Uniacke-Lowe S."/>
            <person name="Johnson C.N."/>
            <person name="Stanton C."/>
            <person name="Hill C."/>
            <person name="Ross P."/>
        </authorList>
    </citation>
    <scope>NUCLEOTIDE SEQUENCE [LARGE SCALE GENOMIC DNA]</scope>
    <source>
        <strain evidence="2 3">APC 3343</strain>
    </source>
</reference>
<dbReference type="Proteomes" id="UP001231197">
    <property type="component" value="Unassembled WGS sequence"/>
</dbReference>
<evidence type="ECO:0000313" key="3">
    <source>
        <dbReference type="Proteomes" id="UP001231197"/>
    </source>
</evidence>
<accession>A0ABT7ZUR3</accession>
<dbReference type="EMBL" id="JASDDK010000002">
    <property type="protein sequence ID" value="MDN3492549.1"/>
    <property type="molecule type" value="Genomic_DNA"/>
</dbReference>
<dbReference type="RefSeq" id="WP_290206241.1">
    <property type="nucleotide sequence ID" value="NZ_JASDDK010000002.1"/>
</dbReference>
<keyword evidence="3" id="KW-1185">Reference proteome</keyword>
<dbReference type="SUPFAM" id="SSF56300">
    <property type="entry name" value="Metallo-dependent phosphatases"/>
    <property type="match status" value="1"/>
</dbReference>
<gene>
    <name evidence="2" type="ORF">QMA06_07445</name>
</gene>
<evidence type="ECO:0000256" key="1">
    <source>
        <dbReference type="SAM" id="MobiDB-lite"/>
    </source>
</evidence>
<organism evidence="2 3">
    <name type="scientific">Winogradskyella bathintestinalis</name>
    <dbReference type="NCBI Taxonomy" id="3035208"/>
    <lineage>
        <taxon>Bacteria</taxon>
        <taxon>Pseudomonadati</taxon>
        <taxon>Bacteroidota</taxon>
        <taxon>Flavobacteriia</taxon>
        <taxon>Flavobacteriales</taxon>
        <taxon>Flavobacteriaceae</taxon>
        <taxon>Winogradskyella</taxon>
    </lineage>
</organism>
<comment type="caution">
    <text evidence="2">The sequence shown here is derived from an EMBL/GenBank/DDBJ whole genome shotgun (WGS) entry which is preliminary data.</text>
</comment>
<name>A0ABT7ZUR3_9FLAO</name>
<feature type="region of interest" description="Disordered" evidence="1">
    <location>
        <begin position="290"/>
        <end position="311"/>
    </location>
</feature>
<evidence type="ECO:0000313" key="2">
    <source>
        <dbReference type="EMBL" id="MDN3492549.1"/>
    </source>
</evidence>
<feature type="compositionally biased region" description="Basic and acidic residues" evidence="1">
    <location>
        <begin position="299"/>
        <end position="310"/>
    </location>
</feature>
<dbReference type="Gene3D" id="3.60.21.10">
    <property type="match status" value="1"/>
</dbReference>
<proteinExistence type="predicted"/>
<dbReference type="InterPro" id="IPR029052">
    <property type="entry name" value="Metallo-depent_PP-like"/>
</dbReference>